<name>A0ABS6IAV4_9MICC</name>
<reference evidence="1 2" key="1">
    <citation type="submission" date="2021-06" db="EMBL/GenBank/DDBJ databases">
        <authorList>
            <person name="Jeong J.W."/>
        </authorList>
    </citation>
    <scope>NUCLEOTIDE SEQUENCE [LARGE SCALE GENOMIC DNA]</scope>
    <source>
        <strain evidence="1 2">MMS21-TAE1-1</strain>
    </source>
</reference>
<evidence type="ECO:0000313" key="1">
    <source>
        <dbReference type="EMBL" id="MBU8868487.1"/>
    </source>
</evidence>
<comment type="caution">
    <text evidence="1">The sequence shown here is derived from an EMBL/GenBank/DDBJ whole genome shotgun (WGS) entry which is preliminary data.</text>
</comment>
<gene>
    <name evidence="1" type="ORF">KSW38_19515</name>
</gene>
<sequence>MDFVFVAAADAVDIEFDAGAFTAGRERVYPTWKDAFVAAGAGAPGSFGLLVAVAADSVVGPANDDLVVF</sequence>
<accession>A0ABS6IAV4</accession>
<proteinExistence type="predicted"/>
<dbReference type="RefSeq" id="WP_216926610.1">
    <property type="nucleotide sequence ID" value="NZ_JAHOPC010000015.1"/>
</dbReference>
<dbReference type="EMBL" id="JAHOPC010000015">
    <property type="protein sequence ID" value="MBU8868487.1"/>
    <property type="molecule type" value="Genomic_DNA"/>
</dbReference>
<evidence type="ECO:0000313" key="2">
    <source>
        <dbReference type="Proteomes" id="UP000824166"/>
    </source>
</evidence>
<protein>
    <submittedName>
        <fullName evidence="1">Uncharacterized protein</fullName>
    </submittedName>
</protein>
<keyword evidence="2" id="KW-1185">Reference proteome</keyword>
<organism evidence="1 2">
    <name type="scientific">Paenarthrobacter aromaticivorans</name>
    <dbReference type="NCBI Taxonomy" id="2849150"/>
    <lineage>
        <taxon>Bacteria</taxon>
        <taxon>Bacillati</taxon>
        <taxon>Actinomycetota</taxon>
        <taxon>Actinomycetes</taxon>
        <taxon>Micrococcales</taxon>
        <taxon>Micrococcaceae</taxon>
        <taxon>Paenarthrobacter</taxon>
    </lineage>
</organism>
<dbReference type="Proteomes" id="UP000824166">
    <property type="component" value="Unassembled WGS sequence"/>
</dbReference>